<comment type="caution">
    <text evidence="1">The sequence shown here is derived from an EMBL/GenBank/DDBJ whole genome shotgun (WGS) entry which is preliminary data.</text>
</comment>
<reference evidence="1 2" key="1">
    <citation type="submission" date="2021-06" db="EMBL/GenBank/DDBJ databases">
        <title>Description of novel taxa of the family Lachnospiraceae.</title>
        <authorList>
            <person name="Chaplin A.V."/>
            <person name="Sokolova S.R."/>
            <person name="Pikina A.P."/>
            <person name="Korzhanova M."/>
            <person name="Belova V."/>
            <person name="Korostin D."/>
            <person name="Efimov B.A."/>
        </authorList>
    </citation>
    <scope>NUCLEOTIDE SEQUENCE [LARGE SCALE GENOMIC DNA]</scope>
    <source>
        <strain evidence="1 2">ASD4241</strain>
    </source>
</reference>
<sequence length="55" mass="6625">MKNKLFSISVEDENREENEHNFSVSLEFCDPIRKRDARDWLQRVIADAARKEFKI</sequence>
<evidence type="ECO:0000313" key="1">
    <source>
        <dbReference type="EMBL" id="MBU9728060.1"/>
    </source>
</evidence>
<organism evidence="1 2">
    <name type="scientific">Diplocloster modestus</name>
    <dbReference type="NCBI Taxonomy" id="2850322"/>
    <lineage>
        <taxon>Bacteria</taxon>
        <taxon>Bacillati</taxon>
        <taxon>Bacillota</taxon>
        <taxon>Clostridia</taxon>
        <taxon>Lachnospirales</taxon>
        <taxon>Lachnospiraceae</taxon>
        <taxon>Diplocloster</taxon>
    </lineage>
</organism>
<dbReference type="EMBL" id="JAHQCX010000016">
    <property type="protein sequence ID" value="MBU9728060.1"/>
    <property type="molecule type" value="Genomic_DNA"/>
</dbReference>
<dbReference type="RefSeq" id="WP_238727259.1">
    <property type="nucleotide sequence ID" value="NZ_JAHQCX010000016.1"/>
</dbReference>
<protein>
    <submittedName>
        <fullName evidence="1">Uncharacterized protein</fullName>
    </submittedName>
</protein>
<keyword evidence="2" id="KW-1185">Reference proteome</keyword>
<gene>
    <name evidence="1" type="ORF">KTH90_18785</name>
</gene>
<dbReference type="Proteomes" id="UP001314681">
    <property type="component" value="Unassembled WGS sequence"/>
</dbReference>
<accession>A0ABS6KC12</accession>
<evidence type="ECO:0000313" key="2">
    <source>
        <dbReference type="Proteomes" id="UP001314681"/>
    </source>
</evidence>
<name>A0ABS6KC12_9FIRM</name>
<proteinExistence type="predicted"/>